<dbReference type="Proteomes" id="UP000559027">
    <property type="component" value="Unassembled WGS sequence"/>
</dbReference>
<dbReference type="EMBL" id="JAACJO010000015">
    <property type="protein sequence ID" value="KAF5350125.1"/>
    <property type="molecule type" value="Genomic_DNA"/>
</dbReference>
<evidence type="ECO:0000256" key="1">
    <source>
        <dbReference type="SAM" id="MobiDB-lite"/>
    </source>
</evidence>
<proteinExistence type="predicted"/>
<protein>
    <recommendedName>
        <fullName evidence="4">BTB domain-containing protein</fullName>
    </recommendedName>
</protein>
<evidence type="ECO:0000313" key="2">
    <source>
        <dbReference type="EMBL" id="KAF5350125.1"/>
    </source>
</evidence>
<sequence length="325" mass="36401">MDPSRNTIPPYYDYPSNVEQSAQLPLGSPNLYLTYPSPISPPRDFLGHQFQAQSPPMTSHAPSPQESEATEEDDTTTVISLSTVFHPGAHTVEPDTTFITSDMVLFYVHSQVLRGTSPHAFRRVFEAHRDLDKNTPTREAPSNPSRSDELIHVPDTSAVLNVILHMLYGTSSAQHSPSFEILTTAVNQMPYYDLVPKNHIVPRTPLYDLLLTHAPLFPLQLYTLAAHHDLQELAVATSSHLLSYPLSNLPEEAVDRMGALYLKRLLCLHLDRFNALKQILLSPPHPHPATRQCSFQDQKKLTRAWALVSAYLAWDARPGMWSLSG</sequence>
<evidence type="ECO:0008006" key="4">
    <source>
        <dbReference type="Google" id="ProtNLM"/>
    </source>
</evidence>
<reference evidence="2 3" key="1">
    <citation type="journal article" date="2020" name="ISME J.">
        <title>Uncovering the hidden diversity of litter-decomposition mechanisms in mushroom-forming fungi.</title>
        <authorList>
            <person name="Floudas D."/>
            <person name="Bentzer J."/>
            <person name="Ahren D."/>
            <person name="Johansson T."/>
            <person name="Persson P."/>
            <person name="Tunlid A."/>
        </authorList>
    </citation>
    <scope>NUCLEOTIDE SEQUENCE [LARGE SCALE GENOMIC DNA]</scope>
    <source>
        <strain evidence="2 3">CBS 146.42</strain>
    </source>
</reference>
<keyword evidence="3" id="KW-1185">Reference proteome</keyword>
<feature type="region of interest" description="Disordered" evidence="1">
    <location>
        <begin position="1"/>
        <end position="29"/>
    </location>
</feature>
<dbReference type="AlphaFoldDB" id="A0A8H5FUD9"/>
<name>A0A8H5FUD9_9AGAR</name>
<feature type="compositionally biased region" description="Polar residues" evidence="1">
    <location>
        <begin position="50"/>
        <end position="65"/>
    </location>
</feature>
<feature type="region of interest" description="Disordered" evidence="1">
    <location>
        <begin position="43"/>
        <end position="74"/>
    </location>
</feature>
<accession>A0A8H5FUD9</accession>
<evidence type="ECO:0000313" key="3">
    <source>
        <dbReference type="Proteomes" id="UP000559027"/>
    </source>
</evidence>
<organism evidence="2 3">
    <name type="scientific">Leucocoprinus leucothites</name>
    <dbReference type="NCBI Taxonomy" id="201217"/>
    <lineage>
        <taxon>Eukaryota</taxon>
        <taxon>Fungi</taxon>
        <taxon>Dikarya</taxon>
        <taxon>Basidiomycota</taxon>
        <taxon>Agaricomycotina</taxon>
        <taxon>Agaricomycetes</taxon>
        <taxon>Agaricomycetidae</taxon>
        <taxon>Agaricales</taxon>
        <taxon>Agaricineae</taxon>
        <taxon>Agaricaceae</taxon>
        <taxon>Leucocoprinus</taxon>
    </lineage>
</organism>
<comment type="caution">
    <text evidence="2">The sequence shown here is derived from an EMBL/GenBank/DDBJ whole genome shotgun (WGS) entry which is preliminary data.</text>
</comment>
<gene>
    <name evidence="2" type="ORF">D9756_009124</name>
</gene>
<dbReference type="OrthoDB" id="3265815at2759"/>